<sequence>YTPITWEKVFESAKYEIEDVSDILSEDEGKRIPDNKNLFKAFDLTPIYNVKVVIFGQYPNCYINNPEDKDT</sequence>
<proteinExistence type="predicted"/>
<evidence type="ECO:0008006" key="2">
    <source>
        <dbReference type="Google" id="ProtNLM"/>
    </source>
</evidence>
<protein>
    <recommendedName>
        <fullName evidence="2">Uracil-DNA glycosylase-like domain-containing protein</fullName>
    </recommendedName>
</protein>
<feature type="non-terminal residue" evidence="1">
    <location>
        <position position="1"/>
    </location>
</feature>
<dbReference type="EMBL" id="BART01041225">
    <property type="protein sequence ID" value="GAH24138.1"/>
    <property type="molecule type" value="Genomic_DNA"/>
</dbReference>
<dbReference type="InterPro" id="IPR036895">
    <property type="entry name" value="Uracil-DNA_glycosylase-like_sf"/>
</dbReference>
<name>X1FTP4_9ZZZZ</name>
<reference evidence="1" key="1">
    <citation type="journal article" date="2014" name="Front. Microbiol.">
        <title>High frequency of phylogenetically diverse reductive dehalogenase-homologous genes in deep subseafloor sedimentary metagenomes.</title>
        <authorList>
            <person name="Kawai M."/>
            <person name="Futagami T."/>
            <person name="Toyoda A."/>
            <person name="Takaki Y."/>
            <person name="Nishi S."/>
            <person name="Hori S."/>
            <person name="Arai W."/>
            <person name="Tsubouchi T."/>
            <person name="Morono Y."/>
            <person name="Uchiyama I."/>
            <person name="Ito T."/>
            <person name="Fujiyama A."/>
            <person name="Inagaki F."/>
            <person name="Takami H."/>
        </authorList>
    </citation>
    <scope>NUCLEOTIDE SEQUENCE</scope>
    <source>
        <strain evidence="1">Expedition CK06-06</strain>
    </source>
</reference>
<organism evidence="1">
    <name type="scientific">marine sediment metagenome</name>
    <dbReference type="NCBI Taxonomy" id="412755"/>
    <lineage>
        <taxon>unclassified sequences</taxon>
        <taxon>metagenomes</taxon>
        <taxon>ecological metagenomes</taxon>
    </lineage>
</organism>
<dbReference type="Gene3D" id="3.40.470.10">
    <property type="entry name" value="Uracil-DNA glycosylase-like domain"/>
    <property type="match status" value="1"/>
</dbReference>
<evidence type="ECO:0000313" key="1">
    <source>
        <dbReference type="EMBL" id="GAH24138.1"/>
    </source>
</evidence>
<dbReference type="AlphaFoldDB" id="X1FTP4"/>
<comment type="caution">
    <text evidence="1">The sequence shown here is derived from an EMBL/GenBank/DDBJ whole genome shotgun (WGS) entry which is preliminary data.</text>
</comment>
<gene>
    <name evidence="1" type="ORF">S01H4_66503</name>
</gene>
<dbReference type="SUPFAM" id="SSF52141">
    <property type="entry name" value="Uracil-DNA glycosylase-like"/>
    <property type="match status" value="1"/>
</dbReference>
<accession>X1FTP4</accession>
<feature type="non-terminal residue" evidence="1">
    <location>
        <position position="71"/>
    </location>
</feature>